<name>A0ABU1BRC8_9BURK</name>
<gene>
    <name evidence="1" type="ORF">Q8A64_14255</name>
</gene>
<reference evidence="1 2" key="1">
    <citation type="submission" date="2023-08" db="EMBL/GenBank/DDBJ databases">
        <title>Oxalobacteraceae gen .nov., isolated from river sludge outside the plant.</title>
        <authorList>
            <person name="Zhao S.Y."/>
        </authorList>
    </citation>
    <scope>NUCLEOTIDE SEQUENCE [LARGE SCALE GENOMIC DNA]</scope>
    <source>
        <strain evidence="1 2">R-40</strain>
    </source>
</reference>
<evidence type="ECO:0000313" key="1">
    <source>
        <dbReference type="EMBL" id="MDQ9171573.1"/>
    </source>
</evidence>
<accession>A0ABU1BRC8</accession>
<dbReference type="RefSeq" id="WP_338437508.1">
    <property type="nucleotide sequence ID" value="NZ_JAUYVH010000010.1"/>
</dbReference>
<sequence length="96" mass="10925">MPELYVYYRAKSENAALVQARANYMQAQMARALGLPCFLKRRPAEKDGCHTWMEVYPAVPDGFEERLQSAVKEAGLLELTEGERHTEIFEDRSACA</sequence>
<dbReference type="Pfam" id="PF16290">
    <property type="entry name" value="DUF4936"/>
    <property type="match status" value="1"/>
</dbReference>
<comment type="caution">
    <text evidence="1">The sequence shown here is derived from an EMBL/GenBank/DDBJ whole genome shotgun (WGS) entry which is preliminary data.</text>
</comment>
<protein>
    <submittedName>
        <fullName evidence="1">DUF4936 family protein</fullName>
    </submittedName>
</protein>
<evidence type="ECO:0000313" key="2">
    <source>
        <dbReference type="Proteomes" id="UP001225596"/>
    </source>
</evidence>
<proteinExistence type="predicted"/>
<organism evidence="1 2">
    <name type="scientific">Keguizhuia sedimenti</name>
    <dbReference type="NCBI Taxonomy" id="3064264"/>
    <lineage>
        <taxon>Bacteria</taxon>
        <taxon>Pseudomonadati</taxon>
        <taxon>Pseudomonadota</taxon>
        <taxon>Betaproteobacteria</taxon>
        <taxon>Burkholderiales</taxon>
        <taxon>Oxalobacteraceae</taxon>
        <taxon>Keguizhuia</taxon>
    </lineage>
</organism>
<dbReference type="EMBL" id="JAUYVH010000010">
    <property type="protein sequence ID" value="MDQ9171573.1"/>
    <property type="molecule type" value="Genomic_DNA"/>
</dbReference>
<dbReference type="InterPro" id="IPR032556">
    <property type="entry name" value="DUF4936"/>
</dbReference>
<keyword evidence="2" id="KW-1185">Reference proteome</keyword>
<dbReference type="Proteomes" id="UP001225596">
    <property type="component" value="Unassembled WGS sequence"/>
</dbReference>